<evidence type="ECO:0000256" key="9">
    <source>
        <dbReference type="PIRNR" id="PIRNR016089"/>
    </source>
</evidence>
<evidence type="ECO:0000313" key="11">
    <source>
        <dbReference type="EMBL" id="TXT15997.1"/>
    </source>
</evidence>
<keyword evidence="5" id="KW-0735">Signal-anchor</keyword>
<proteinExistence type="inferred from homology"/>
<evidence type="ECO:0000256" key="2">
    <source>
        <dbReference type="ARBA" id="ARBA00009289"/>
    </source>
</evidence>
<evidence type="ECO:0000256" key="10">
    <source>
        <dbReference type="SAM" id="Phobius"/>
    </source>
</evidence>
<evidence type="ECO:0000256" key="4">
    <source>
        <dbReference type="ARBA" id="ARBA00022824"/>
    </source>
</evidence>
<dbReference type="Proteomes" id="UP000473826">
    <property type="component" value="Unassembled WGS sequence"/>
</dbReference>
<dbReference type="OrthoDB" id="10261524at2759"/>
<keyword evidence="3 10" id="KW-0812">Transmembrane</keyword>
<reference evidence="11 12" key="1">
    <citation type="journal article" date="2019" name="PLoS Genet.">
        <title>Convergent evolution of linked mating-type loci in basidiomycete fungi.</title>
        <authorList>
            <person name="Sun S."/>
            <person name="Coelho M.A."/>
            <person name="Heitman J."/>
            <person name="Nowrousian M."/>
        </authorList>
    </citation>
    <scope>NUCLEOTIDE SEQUENCE [LARGE SCALE GENOMIC DNA]</scope>
    <source>
        <strain evidence="11 12">CBS 4282</strain>
    </source>
</reference>
<name>A0A7D8V545_VANHU</name>
<evidence type="ECO:0000313" key="12">
    <source>
        <dbReference type="Proteomes" id="UP000473826"/>
    </source>
</evidence>
<evidence type="ECO:0000256" key="8">
    <source>
        <dbReference type="ARBA" id="ARBA00045670"/>
    </source>
</evidence>
<sequence length="196" mass="21918">MYSTLQRLNHFGSISTTFIVVLLSLISLASFLNQPVPAVATVSVSDLVVQRGRLQRWRAREEDIASLKFSVKTDLTPLLTSYNTKQLYLYLTAAYTDTSGAAHEAVLWDRIITRADSTDFRAVGKGNNKPRVMRNPRLNVPDSRSHYHWRNPSGSFKTVDSANITLHYSLMPYVGILTSGIAAEAQGPVDITYKKR</sequence>
<comment type="subcellular location">
    <subcellularLocation>
        <location evidence="1">Endoplasmic reticulum membrane</location>
        <topology evidence="1">Single-pass type II membrane protein</topology>
    </subcellularLocation>
</comment>
<feature type="transmembrane region" description="Helical" evidence="10">
    <location>
        <begin position="12"/>
        <end position="32"/>
    </location>
</feature>
<evidence type="ECO:0000256" key="1">
    <source>
        <dbReference type="ARBA" id="ARBA00004648"/>
    </source>
</evidence>
<comment type="function">
    <text evidence="8">Essential component of the signal peptidase complex (SPC) which catalyzes the cleavage of N-terminal signal sequences from nascent proteins as they are translocated into the lumen of the endoplasmic reticulum. Essential for the SPC catalytic activity, possibly by stabilizing and positioning the active center of the complex close to the lumenal surface. Essential for viability.</text>
</comment>
<gene>
    <name evidence="11" type="ORF">VHUM_00500</name>
</gene>
<dbReference type="PANTHER" id="PTHR12804:SF0">
    <property type="entry name" value="SIGNAL PEPTIDASE COMPLEX SUBUNIT 3"/>
    <property type="match status" value="1"/>
</dbReference>
<evidence type="ECO:0000256" key="5">
    <source>
        <dbReference type="ARBA" id="ARBA00022968"/>
    </source>
</evidence>
<evidence type="ECO:0000256" key="7">
    <source>
        <dbReference type="ARBA" id="ARBA00023136"/>
    </source>
</evidence>
<dbReference type="GO" id="GO:0045047">
    <property type="term" value="P:protein targeting to ER"/>
    <property type="evidence" value="ECO:0007669"/>
    <property type="project" value="TreeGrafter"/>
</dbReference>
<organism evidence="11 12">
    <name type="scientific">Vanrija humicola</name>
    <name type="common">Yeast</name>
    <name type="synonym">Cryptococcus humicola</name>
    <dbReference type="NCBI Taxonomy" id="5417"/>
    <lineage>
        <taxon>Eukaryota</taxon>
        <taxon>Fungi</taxon>
        <taxon>Dikarya</taxon>
        <taxon>Basidiomycota</taxon>
        <taxon>Agaricomycotina</taxon>
        <taxon>Tremellomycetes</taxon>
        <taxon>Trichosporonales</taxon>
        <taxon>Trichosporonaceae</taxon>
        <taxon>Vanrija</taxon>
    </lineage>
</organism>
<dbReference type="InterPro" id="IPR007653">
    <property type="entry name" value="SPC3"/>
</dbReference>
<keyword evidence="4 9" id="KW-0256">Endoplasmic reticulum</keyword>
<dbReference type="PIRSF" id="PIRSF016089">
    <property type="entry name" value="SPC22"/>
    <property type="match status" value="1"/>
</dbReference>
<dbReference type="Pfam" id="PF04573">
    <property type="entry name" value="SPC22"/>
    <property type="match status" value="1"/>
</dbReference>
<evidence type="ECO:0000256" key="3">
    <source>
        <dbReference type="ARBA" id="ARBA00022692"/>
    </source>
</evidence>
<protein>
    <recommendedName>
        <fullName evidence="9">Signal peptidase subunit 3</fullName>
    </recommendedName>
</protein>
<accession>A0A7D8V545</accession>
<evidence type="ECO:0000256" key="6">
    <source>
        <dbReference type="ARBA" id="ARBA00022989"/>
    </source>
</evidence>
<comment type="similarity">
    <text evidence="2 9">Belongs to the SPCS3 family.</text>
</comment>
<comment type="caution">
    <text evidence="11">The sequence shown here is derived from an EMBL/GenBank/DDBJ whole genome shotgun (WGS) entry which is preliminary data.</text>
</comment>
<keyword evidence="7 9" id="KW-0472">Membrane</keyword>
<keyword evidence="12" id="KW-1185">Reference proteome</keyword>
<dbReference type="EMBL" id="QKWK01000001">
    <property type="protein sequence ID" value="TXT15997.1"/>
    <property type="molecule type" value="Genomic_DNA"/>
</dbReference>
<dbReference type="GO" id="GO:0006465">
    <property type="term" value="P:signal peptide processing"/>
    <property type="evidence" value="ECO:0007669"/>
    <property type="project" value="UniProtKB-UniRule"/>
</dbReference>
<keyword evidence="6 10" id="KW-1133">Transmembrane helix</keyword>
<dbReference type="PANTHER" id="PTHR12804">
    <property type="entry name" value="MICROSOMAL SIGNAL PEPTIDASE 23 KD SUBUNIT SPC22/23"/>
    <property type="match status" value="1"/>
</dbReference>
<dbReference type="AlphaFoldDB" id="A0A7D8V545"/>
<dbReference type="GO" id="GO:0005787">
    <property type="term" value="C:signal peptidase complex"/>
    <property type="evidence" value="ECO:0007669"/>
    <property type="project" value="UniProtKB-UniRule"/>
</dbReference>